<evidence type="ECO:0000256" key="1">
    <source>
        <dbReference type="SAM" id="MobiDB-lite"/>
    </source>
</evidence>
<protein>
    <submittedName>
        <fullName evidence="3">Unnamed protein product</fullName>
    </submittedName>
</protein>
<dbReference type="PANTHER" id="PTHR38795">
    <property type="entry name" value="DUF6604 DOMAIN-CONTAINING PROTEIN"/>
    <property type="match status" value="1"/>
</dbReference>
<feature type="compositionally biased region" description="Basic residues" evidence="1">
    <location>
        <begin position="1022"/>
        <end position="1038"/>
    </location>
</feature>
<dbReference type="EMBL" id="BSXW01000146">
    <property type="protein sequence ID" value="GMF13183.1"/>
    <property type="molecule type" value="Genomic_DNA"/>
</dbReference>
<accession>A0A9W6TGP7</accession>
<dbReference type="InterPro" id="IPR002110">
    <property type="entry name" value="Ankyrin_rpt"/>
</dbReference>
<evidence type="ECO:0000313" key="4">
    <source>
        <dbReference type="Proteomes" id="UP001165083"/>
    </source>
</evidence>
<dbReference type="InterPro" id="IPR036770">
    <property type="entry name" value="Ankyrin_rpt-contain_sf"/>
</dbReference>
<feature type="domain" description="DUF6604" evidence="2">
    <location>
        <begin position="11"/>
        <end position="224"/>
    </location>
</feature>
<feature type="region of interest" description="Disordered" evidence="1">
    <location>
        <begin position="1012"/>
        <end position="1053"/>
    </location>
</feature>
<evidence type="ECO:0000259" key="2">
    <source>
        <dbReference type="Pfam" id="PF20253"/>
    </source>
</evidence>
<dbReference type="OrthoDB" id="100219at2759"/>
<comment type="caution">
    <text evidence="3">The sequence shown here is derived from an EMBL/GenBank/DDBJ whole genome shotgun (WGS) entry which is preliminary data.</text>
</comment>
<dbReference type="PANTHER" id="PTHR38795:SF1">
    <property type="entry name" value="DUF6604 DOMAIN-CONTAINING PROTEIN"/>
    <property type="match status" value="1"/>
</dbReference>
<dbReference type="InterPro" id="IPR046539">
    <property type="entry name" value="DUF6604"/>
</dbReference>
<organism evidence="3 4">
    <name type="scientific">Phytophthora lilii</name>
    <dbReference type="NCBI Taxonomy" id="2077276"/>
    <lineage>
        <taxon>Eukaryota</taxon>
        <taxon>Sar</taxon>
        <taxon>Stramenopiles</taxon>
        <taxon>Oomycota</taxon>
        <taxon>Peronosporomycetes</taxon>
        <taxon>Peronosporales</taxon>
        <taxon>Peronosporaceae</taxon>
        <taxon>Phytophthora</taxon>
    </lineage>
</organism>
<dbReference type="Gene3D" id="1.25.40.20">
    <property type="entry name" value="Ankyrin repeat-containing domain"/>
    <property type="match status" value="1"/>
</dbReference>
<dbReference type="SMART" id="SM00248">
    <property type="entry name" value="ANK"/>
    <property type="match status" value="3"/>
</dbReference>
<keyword evidence="4" id="KW-1185">Reference proteome</keyword>
<dbReference type="Pfam" id="PF20253">
    <property type="entry name" value="DUF6604"/>
    <property type="match status" value="1"/>
</dbReference>
<sequence>MASFPTSKYARYKRATAFFLDWLLRARGQGRHAGKRVHLDAFNEVVKGIAAEPSSLTPKLLQELPKALAACQCSIKFREHVAAFFADDDEAQVGHRHFLELLKNWYTALKAVEIEQQSAGQMEKTRFENYYDVLEVDEDYFPDNENHVTMKGAPKRAKADRNRVFEEAFANDVKLEVAYFFLELEELVEEVFNIYDQVKKQKRTMMEATVVVTVAIDLANALTAGLQARYPALQTAEDLLFILMDHPSTSLKDQISKAASDVREKFDRDGTYTFVPGMLLNDFTTVWWTLVSFVSNVGEKEDKKDMYWNLIYLHLGENYGEERTPQYILPNSDNIVVFLMQQLPMLYNTTHRNQKKRVFENGREDTTSSFMALFDEYFESRKVSIPLVFACICWIKSVAALQGDAGLSRNISLTYTHSKNLMRKMEAALANPGKSIHHLIQQCIVEIRKSPSGHALTRLNPLLAGFTMTKHHIKYLLLASGVLLPTPKLRAFGHLYVALLDQGFLERIPFFEELLQIYQDKIFFPSRTLAAHGTYTRAYLLSGNYSAATVDALYKGRHPLPREIFTKNKARLEFPEDLSDTYHLLMGDDMSFLRGSSPKAMLKKAADICSKELFETRVLSRDLLTLNDDLTDAFSQICDELGRRQFHDEYVGQSSSSGDFLEKSVSHGLVDVVMTPFISLLDILQPDGSMDWDSLPVGMLTHEECNVSGDDVREMCRKIAAVIKARFATPLSTHKNKYFLFPAQPSFVSHEYGSAAIKVRSENKAREQVFSHLMTLLRESDGPLAQKDLVLLKSEVKKDPELLRIFSCDNNPTTSEDTNNTLCTLLHQAAAGAAHDIDLVEWMIQMGALINQPTHCRKTPQQEDVGGALETLPNTMAVHSAVIAGHEAIARIILEADNLVDLNTPTFHTNETLAHLAVKHGHRRLFNLLRCLGADTYVKHNNGKHFRKMMSDQGWYAERAETAATLANIEARDENRDAEMRQDTLQLDQAMRRSERLWKLIFARNDEKPLNMTEGTAMGLKRNNKRRKPRGKKRKKNGNRGDPGGNPCMTTEAETGKINESGCLTSLEKSLVETSTIFTRLRDASVPATTKNDDVEDACNAIEKLQGLAELLSNPEQLNSTRTELRKAVSFKAYRVIHMMHKFYRVDHAAVKDLALAPVRKLCETSLDFTEFVVRSAQLCMSVKRGSQAREILDVLEKRFVKTPHDKREAPLFRELVQRYSAARTELGLGRTSSIKTLPSLEWYLTDIVEDKMLQAKLDSIVGWPYYFDITVASDTPEIRFDEFKSAIDAVPKLNRVTCFSSRTNHVLYGSNTKEDVSRTRQLVLQQAGRVGIQVHDTNCMHSQPVSTLRIEQFVISADGAYRKTATA</sequence>
<dbReference type="SUPFAM" id="SSF48403">
    <property type="entry name" value="Ankyrin repeat"/>
    <property type="match status" value="1"/>
</dbReference>
<evidence type="ECO:0000313" key="3">
    <source>
        <dbReference type="EMBL" id="GMF13183.1"/>
    </source>
</evidence>
<dbReference type="Proteomes" id="UP001165083">
    <property type="component" value="Unassembled WGS sequence"/>
</dbReference>
<proteinExistence type="predicted"/>
<gene>
    <name evidence="3" type="ORF">Plil01_000368500</name>
</gene>
<name>A0A9W6TGP7_9STRA</name>
<reference evidence="3" key="1">
    <citation type="submission" date="2023-04" db="EMBL/GenBank/DDBJ databases">
        <title>Phytophthora lilii NBRC 32176.</title>
        <authorList>
            <person name="Ichikawa N."/>
            <person name="Sato H."/>
            <person name="Tonouchi N."/>
        </authorList>
    </citation>
    <scope>NUCLEOTIDE SEQUENCE</scope>
    <source>
        <strain evidence="3">NBRC 32176</strain>
    </source>
</reference>